<evidence type="ECO:0000313" key="1">
    <source>
        <dbReference type="EMBL" id="GAF73021.1"/>
    </source>
</evidence>
<reference evidence="1" key="1">
    <citation type="journal article" date="2014" name="Front. Microbiol.">
        <title>High frequency of phylogenetically diverse reductive dehalogenase-homologous genes in deep subseafloor sedimentary metagenomes.</title>
        <authorList>
            <person name="Kawai M."/>
            <person name="Futagami T."/>
            <person name="Toyoda A."/>
            <person name="Takaki Y."/>
            <person name="Nishi S."/>
            <person name="Hori S."/>
            <person name="Arai W."/>
            <person name="Tsubouchi T."/>
            <person name="Morono Y."/>
            <person name="Uchiyama I."/>
            <person name="Ito T."/>
            <person name="Fujiyama A."/>
            <person name="Inagaki F."/>
            <person name="Takami H."/>
        </authorList>
    </citation>
    <scope>NUCLEOTIDE SEQUENCE</scope>
    <source>
        <strain evidence="1">Expedition CK06-06</strain>
    </source>
</reference>
<dbReference type="EMBL" id="BARS01008039">
    <property type="protein sequence ID" value="GAF73021.1"/>
    <property type="molecule type" value="Genomic_DNA"/>
</dbReference>
<organism evidence="1">
    <name type="scientific">marine sediment metagenome</name>
    <dbReference type="NCBI Taxonomy" id="412755"/>
    <lineage>
        <taxon>unclassified sequences</taxon>
        <taxon>metagenomes</taxon>
        <taxon>ecological metagenomes</taxon>
    </lineage>
</organism>
<name>X0SD23_9ZZZZ</name>
<accession>X0SD23</accession>
<dbReference type="AlphaFoldDB" id="X0SD23"/>
<comment type="caution">
    <text evidence="1">The sequence shown here is derived from an EMBL/GenBank/DDBJ whole genome shotgun (WGS) entry which is preliminary data.</text>
</comment>
<sequence>MATAKKKSVRKKITSGRKVNIPKAEAESILADAPKRLSSAGGTRHHMTNLVRFREMDVDESLSKFINKVTKRGGFESPTDATLAMLRYLAHYVTRRGYGSFIPHVRKFKGKK</sequence>
<gene>
    <name evidence="1" type="ORF">S01H1_15400</name>
</gene>
<protein>
    <submittedName>
        <fullName evidence="1">Uncharacterized protein</fullName>
    </submittedName>
</protein>
<proteinExistence type="predicted"/>